<organism evidence="3 4">
    <name type="scientific">Mesobacillus subterraneus</name>
    <dbReference type="NCBI Taxonomy" id="285983"/>
    <lineage>
        <taxon>Bacteria</taxon>
        <taxon>Bacillati</taxon>
        <taxon>Bacillota</taxon>
        <taxon>Bacilli</taxon>
        <taxon>Bacillales</taxon>
        <taxon>Bacillaceae</taxon>
        <taxon>Mesobacillus</taxon>
    </lineage>
</organism>
<keyword evidence="2" id="KW-0812">Transmembrane</keyword>
<name>A0A0D6ZCJ2_9BACI</name>
<dbReference type="AlphaFoldDB" id="A0A0D6ZCJ2"/>
<evidence type="ECO:0000256" key="2">
    <source>
        <dbReference type="SAM" id="Phobius"/>
    </source>
</evidence>
<proteinExistence type="predicted"/>
<gene>
    <name evidence="3" type="ORF">UB32_02600</name>
</gene>
<protein>
    <submittedName>
        <fullName evidence="3">Uncharacterized protein</fullName>
    </submittedName>
</protein>
<reference evidence="3 4" key="1">
    <citation type="submission" date="2015-01" db="EMBL/GenBank/DDBJ databases">
        <title>Draft genome sequences of the supercritical CO2 tolerant bacteria Bacillus subterraneus MITOT1 and Bacillus cereus MIT0214.</title>
        <authorList>
            <person name="Peet K.C."/>
            <person name="Thompson J.R."/>
        </authorList>
    </citation>
    <scope>NUCLEOTIDE SEQUENCE [LARGE SCALE GENOMIC DNA]</scope>
    <source>
        <strain evidence="3 4">MITOT1</strain>
    </source>
</reference>
<keyword evidence="2" id="KW-0472">Membrane</keyword>
<feature type="transmembrane region" description="Helical" evidence="2">
    <location>
        <begin position="52"/>
        <end position="71"/>
    </location>
</feature>
<comment type="caution">
    <text evidence="3">The sequence shown here is derived from an EMBL/GenBank/DDBJ whole genome shotgun (WGS) entry which is preliminary data.</text>
</comment>
<feature type="region of interest" description="Disordered" evidence="1">
    <location>
        <begin position="1"/>
        <end position="20"/>
    </location>
</feature>
<evidence type="ECO:0000313" key="3">
    <source>
        <dbReference type="EMBL" id="KIY23544.1"/>
    </source>
</evidence>
<accession>A0A0D6ZCJ2</accession>
<keyword evidence="4" id="KW-1185">Reference proteome</keyword>
<sequence length="108" mass="12094">MKKGQEQKTVAKEGAGEFDAEEKNAEERVLATFASSKSLANFSSRKRSFTNAILLSSVSILAILTMMIYFIGDFHNFIGDTQFFLLPQSGRTGSFLKLLFRLKFVILC</sequence>
<dbReference type="EMBL" id="JXIQ01000016">
    <property type="protein sequence ID" value="KIY23544.1"/>
    <property type="molecule type" value="Genomic_DNA"/>
</dbReference>
<keyword evidence="2" id="KW-1133">Transmembrane helix</keyword>
<dbReference type="PATRIC" id="fig|285983.3.peg.2147"/>
<dbReference type="Proteomes" id="UP000032512">
    <property type="component" value="Unassembled WGS sequence"/>
</dbReference>
<evidence type="ECO:0000313" key="4">
    <source>
        <dbReference type="Proteomes" id="UP000032512"/>
    </source>
</evidence>
<evidence type="ECO:0000256" key="1">
    <source>
        <dbReference type="SAM" id="MobiDB-lite"/>
    </source>
</evidence>